<reference evidence="4 5" key="1">
    <citation type="journal article" date="2023" name="G3 (Bethesda)">
        <title>A chromosome-level genome assembly of Zasmidium syzygii isolated from banana leaves.</title>
        <authorList>
            <person name="van Westerhoven A.C."/>
            <person name="Mehrabi R."/>
            <person name="Talebi R."/>
            <person name="Steentjes M.B.F."/>
            <person name="Corcolon B."/>
            <person name="Chong P.A."/>
            <person name="Kema G.H.J."/>
            <person name="Seidl M.F."/>
        </authorList>
    </citation>
    <scope>NUCLEOTIDE SEQUENCE [LARGE SCALE GENOMIC DNA]</scope>
    <source>
        <strain evidence="4 5">P124</strain>
    </source>
</reference>
<evidence type="ECO:0000313" key="4">
    <source>
        <dbReference type="EMBL" id="KAK4507750.1"/>
    </source>
</evidence>
<keyword evidence="5" id="KW-1185">Reference proteome</keyword>
<dbReference type="Proteomes" id="UP001305779">
    <property type="component" value="Unassembled WGS sequence"/>
</dbReference>
<evidence type="ECO:0000256" key="2">
    <source>
        <dbReference type="ARBA" id="ARBA00023239"/>
    </source>
</evidence>
<accession>A0ABR0F390</accession>
<sequence length="333" mass="37206">MAPVRPRMPRIPWPSYTLQRLPGLTQRRCYAKANDIEGMLNEKSSWESLDPSIRKLAVFAEHARAHNYQIPILSKTQHGKFDQARAYRVAAAIRQLREMNGDVVCGRKLGFTNKQIWPEYGVDESNWSYVYENTVIDLPGKDQLSEGKVVLADISHLSAVEPKIEPEIIFGLKEKIDASMNDLEILECVDWIAHGFEIVVSIFPHWRFTAADATAAFALHGLLLVGPRKWLPKEGPPSEQLVESLKNFTVELHQNGEKVDTGSGANVLGSPINALRHLAEMLAKDEVNKPLEAGEVVTTGTLTRALTINNNDHWSTKIEGIDLPGLDVSFKVQ</sequence>
<dbReference type="InterPro" id="IPR036663">
    <property type="entry name" value="Fumarylacetoacetase_C_sf"/>
</dbReference>
<dbReference type="InterPro" id="IPR050772">
    <property type="entry name" value="Hydratase-Decarb/MhpD_sf"/>
</dbReference>
<dbReference type="InterPro" id="IPR011234">
    <property type="entry name" value="Fumarylacetoacetase-like_C"/>
</dbReference>
<keyword evidence="2" id="KW-0456">Lyase</keyword>
<evidence type="ECO:0000259" key="3">
    <source>
        <dbReference type="Pfam" id="PF01557"/>
    </source>
</evidence>
<dbReference type="PANTHER" id="PTHR30143:SF0">
    <property type="entry name" value="2-KETO-4-PENTENOATE HYDRATASE"/>
    <property type="match status" value="1"/>
</dbReference>
<dbReference type="Pfam" id="PF01557">
    <property type="entry name" value="FAA_hydrolase"/>
    <property type="match status" value="1"/>
</dbReference>
<dbReference type="Gene3D" id="3.90.850.10">
    <property type="entry name" value="Fumarylacetoacetase-like, C-terminal domain"/>
    <property type="match status" value="1"/>
</dbReference>
<comment type="similarity">
    <text evidence="1">Belongs to the FAH family.</text>
</comment>
<dbReference type="EMBL" id="JAXOVC010000001">
    <property type="protein sequence ID" value="KAK4507750.1"/>
    <property type="molecule type" value="Genomic_DNA"/>
</dbReference>
<evidence type="ECO:0000313" key="5">
    <source>
        <dbReference type="Proteomes" id="UP001305779"/>
    </source>
</evidence>
<comment type="caution">
    <text evidence="4">The sequence shown here is derived from an EMBL/GenBank/DDBJ whole genome shotgun (WGS) entry which is preliminary data.</text>
</comment>
<proteinExistence type="inferred from homology"/>
<gene>
    <name evidence="4" type="ORF">PRZ48_001485</name>
</gene>
<protein>
    <recommendedName>
        <fullName evidence="3">Fumarylacetoacetase-like C-terminal domain-containing protein</fullName>
    </recommendedName>
</protein>
<organism evidence="4 5">
    <name type="scientific">Zasmidium cellare</name>
    <name type="common">Wine cellar mold</name>
    <name type="synonym">Racodium cellare</name>
    <dbReference type="NCBI Taxonomy" id="395010"/>
    <lineage>
        <taxon>Eukaryota</taxon>
        <taxon>Fungi</taxon>
        <taxon>Dikarya</taxon>
        <taxon>Ascomycota</taxon>
        <taxon>Pezizomycotina</taxon>
        <taxon>Dothideomycetes</taxon>
        <taxon>Dothideomycetidae</taxon>
        <taxon>Mycosphaerellales</taxon>
        <taxon>Mycosphaerellaceae</taxon>
        <taxon>Zasmidium</taxon>
    </lineage>
</organism>
<evidence type="ECO:0000256" key="1">
    <source>
        <dbReference type="ARBA" id="ARBA00010211"/>
    </source>
</evidence>
<feature type="domain" description="Fumarylacetoacetase-like C-terminal" evidence="3">
    <location>
        <begin position="184"/>
        <end position="321"/>
    </location>
</feature>
<dbReference type="PANTHER" id="PTHR30143">
    <property type="entry name" value="ACID HYDRATASE"/>
    <property type="match status" value="1"/>
</dbReference>
<dbReference type="SUPFAM" id="SSF56529">
    <property type="entry name" value="FAH"/>
    <property type="match status" value="1"/>
</dbReference>
<name>A0ABR0F390_ZASCE</name>